<dbReference type="SUPFAM" id="SSF51735">
    <property type="entry name" value="NAD(P)-binding Rossmann-fold domains"/>
    <property type="match status" value="1"/>
</dbReference>
<evidence type="ECO:0000259" key="1">
    <source>
        <dbReference type="Pfam" id="PF01370"/>
    </source>
</evidence>
<dbReference type="InterPro" id="IPR051783">
    <property type="entry name" value="NAD(P)-dependent_oxidoreduct"/>
</dbReference>
<dbReference type="InterPro" id="IPR001509">
    <property type="entry name" value="Epimerase_deHydtase"/>
</dbReference>
<dbReference type="Gene3D" id="3.40.50.720">
    <property type="entry name" value="NAD(P)-binding Rossmann-like Domain"/>
    <property type="match status" value="1"/>
</dbReference>
<dbReference type="PANTHER" id="PTHR48079:SF6">
    <property type="entry name" value="NAD(P)-BINDING DOMAIN-CONTAINING PROTEIN-RELATED"/>
    <property type="match status" value="1"/>
</dbReference>
<dbReference type="Pfam" id="PF01370">
    <property type="entry name" value="Epimerase"/>
    <property type="match status" value="1"/>
</dbReference>
<dbReference type="RefSeq" id="WP_187655969.1">
    <property type="nucleotide sequence ID" value="NZ_JACSOD020000509.1"/>
</dbReference>
<sequence length="340" mass="38686">MILVTGGTGLVGAHLLLHLAENEENIVAIYRNQKKIEKTKKLFSLYNKEHLFAKIQWIKADILDIPSLEIAFENIEYVYHCAAQISFNPKDENLLRKVNIEGTANIVNFCIDKNIKKLCHVSSIAALGDLKETETILTEEIEWNPESLHSDYAITKYGAEMEVWRGQQEGLNVVIVNPGVIFGTTLWKDGSGEFFTKIKKGFPFFTKGSTGYIGVFDVVKTMHLLMKSTVSGERFSLISENLSFEEIIFKIADKLNVKKPTFEVKPWMTSIAWRLDWLVSTVFRSKRKITKYGANSLHSKEIISNQKIKNPEISGLNYEFQSIDSVLDEIITLDKKINTL</sequence>
<dbReference type="PANTHER" id="PTHR48079">
    <property type="entry name" value="PROTEIN YEEZ"/>
    <property type="match status" value="1"/>
</dbReference>
<keyword evidence="3" id="KW-1185">Reference proteome</keyword>
<comment type="caution">
    <text evidence="2">The sequence shown here is derived from an EMBL/GenBank/DDBJ whole genome shotgun (WGS) entry which is preliminary data.</text>
</comment>
<organism evidence="2 3">
    <name type="scientific">Flavobacterium macrobrachii</name>
    <dbReference type="NCBI Taxonomy" id="591204"/>
    <lineage>
        <taxon>Bacteria</taxon>
        <taxon>Pseudomonadati</taxon>
        <taxon>Bacteroidota</taxon>
        <taxon>Flavobacteriia</taxon>
        <taxon>Flavobacteriales</taxon>
        <taxon>Flavobacteriaceae</taxon>
        <taxon>Flavobacterium</taxon>
    </lineage>
</organism>
<feature type="domain" description="NAD-dependent epimerase/dehydratase" evidence="1">
    <location>
        <begin position="2"/>
        <end position="228"/>
    </location>
</feature>
<dbReference type="InterPro" id="IPR036291">
    <property type="entry name" value="NAD(P)-bd_dom_sf"/>
</dbReference>
<dbReference type="Proteomes" id="UP000759529">
    <property type="component" value="Unassembled WGS sequence"/>
</dbReference>
<reference evidence="2 3" key="1">
    <citation type="submission" date="2021-02" db="EMBL/GenBank/DDBJ databases">
        <authorList>
            <person name="Jung H.S."/>
            <person name="Chun B.H."/>
            <person name="Jeon C.O."/>
        </authorList>
    </citation>
    <scope>NUCLEOTIDE SEQUENCE [LARGE SCALE GENOMIC DNA]</scope>
    <source>
        <strain evidence="2 3">LMG 25203</strain>
    </source>
</reference>
<proteinExistence type="predicted"/>
<evidence type="ECO:0000313" key="2">
    <source>
        <dbReference type="EMBL" id="MBM6500966.1"/>
    </source>
</evidence>
<protein>
    <submittedName>
        <fullName evidence="2">NAD-dependent epimerase/dehydratase family protein</fullName>
    </submittedName>
</protein>
<accession>A0ABS2D1B7</accession>
<evidence type="ECO:0000313" key="3">
    <source>
        <dbReference type="Proteomes" id="UP000759529"/>
    </source>
</evidence>
<dbReference type="EMBL" id="JACSOD020000509">
    <property type="protein sequence ID" value="MBM6500966.1"/>
    <property type="molecule type" value="Genomic_DNA"/>
</dbReference>
<name>A0ABS2D1B7_9FLAO</name>
<gene>
    <name evidence="2" type="ORF">H9X54_016870</name>
</gene>